<dbReference type="GO" id="GO:0006508">
    <property type="term" value="P:proteolysis"/>
    <property type="evidence" value="ECO:0007669"/>
    <property type="project" value="UniProtKB-KW"/>
</dbReference>
<dbReference type="EMBL" id="WWCU01000007">
    <property type="protein sequence ID" value="MYN07416.1"/>
    <property type="molecule type" value="Genomic_DNA"/>
</dbReference>
<evidence type="ECO:0000256" key="7">
    <source>
        <dbReference type="ARBA" id="ARBA00023049"/>
    </source>
</evidence>
<dbReference type="RefSeq" id="WP_161071776.1">
    <property type="nucleotide sequence ID" value="NZ_CP086370.1"/>
</dbReference>
<dbReference type="SUPFAM" id="SSF55166">
    <property type="entry name" value="Hedgehog/DD-peptidase"/>
    <property type="match status" value="1"/>
</dbReference>
<dbReference type="Pfam" id="PF03411">
    <property type="entry name" value="Peptidase_M74"/>
    <property type="match status" value="1"/>
</dbReference>
<evidence type="ECO:0000256" key="4">
    <source>
        <dbReference type="ARBA" id="ARBA00022764"/>
    </source>
</evidence>
<evidence type="ECO:0000256" key="5">
    <source>
        <dbReference type="ARBA" id="ARBA00022801"/>
    </source>
</evidence>
<dbReference type="Proteomes" id="UP000450676">
    <property type="component" value="Unassembled WGS sequence"/>
</dbReference>
<sequence length="227" mass="25015">MKALPIFGLVCAVCHIQAAGAVESECHGRTASGRVERSVPLPVRGENFSAYSTLAASAGRTYVHSTVGRVVGQAYAALAASRPATHYVYGETGLKNGGPFNPHKTHQNGTSVDFFVPVLDAEGKSALLPSTPLNRYGYDIEFDAQARYGDYRIDFPAMAEHLYQLRLAALAQKTDLALVIFDPRYLPQLLATPRGPYLRRHLRFMQDTPWVRHDEHYHVDFAIACAL</sequence>
<dbReference type="GO" id="GO:0030288">
    <property type="term" value="C:outer membrane-bounded periplasmic space"/>
    <property type="evidence" value="ECO:0007669"/>
    <property type="project" value="InterPro"/>
</dbReference>
<evidence type="ECO:0000256" key="6">
    <source>
        <dbReference type="ARBA" id="ARBA00022833"/>
    </source>
</evidence>
<dbReference type="Gene3D" id="3.30.1380.10">
    <property type="match status" value="1"/>
</dbReference>
<comment type="caution">
    <text evidence="8">The sequence shown here is derived from an EMBL/GenBank/DDBJ whole genome shotgun (WGS) entry which is preliminary data.</text>
</comment>
<keyword evidence="4" id="KW-0574">Periplasm</keyword>
<organism evidence="8 9">
    <name type="scientific">Pseudoduganella aquatica</name>
    <dbReference type="NCBI Taxonomy" id="2660641"/>
    <lineage>
        <taxon>Bacteria</taxon>
        <taxon>Pseudomonadati</taxon>
        <taxon>Pseudomonadota</taxon>
        <taxon>Betaproteobacteria</taxon>
        <taxon>Burkholderiales</taxon>
        <taxon>Oxalobacteraceae</taxon>
        <taxon>Telluria group</taxon>
        <taxon>Pseudoduganella</taxon>
    </lineage>
</organism>
<evidence type="ECO:0000256" key="1">
    <source>
        <dbReference type="ARBA" id="ARBA00022670"/>
    </source>
</evidence>
<keyword evidence="5" id="KW-0378">Hydrolase</keyword>
<keyword evidence="9" id="KW-1185">Reference proteome</keyword>
<name>A0A7X4HA32_9BURK</name>
<proteinExistence type="predicted"/>
<dbReference type="InterPro" id="IPR005073">
    <property type="entry name" value="Peptidase_M74"/>
</dbReference>
<keyword evidence="6" id="KW-0862">Zinc</keyword>
<evidence type="ECO:0000313" key="8">
    <source>
        <dbReference type="EMBL" id="MYN07416.1"/>
    </source>
</evidence>
<keyword evidence="2" id="KW-0479">Metal-binding</keyword>
<dbReference type="GO" id="GO:0004252">
    <property type="term" value="F:serine-type endopeptidase activity"/>
    <property type="evidence" value="ECO:0007669"/>
    <property type="project" value="InterPro"/>
</dbReference>
<gene>
    <name evidence="8" type="ORF">GTP77_08680</name>
</gene>
<keyword evidence="3" id="KW-0732">Signal</keyword>
<evidence type="ECO:0000256" key="3">
    <source>
        <dbReference type="ARBA" id="ARBA00022729"/>
    </source>
</evidence>
<dbReference type="GO" id="GO:0008237">
    <property type="term" value="F:metallopeptidase activity"/>
    <property type="evidence" value="ECO:0007669"/>
    <property type="project" value="UniProtKB-KW"/>
</dbReference>
<dbReference type="GO" id="GO:0046872">
    <property type="term" value="F:metal ion binding"/>
    <property type="evidence" value="ECO:0007669"/>
    <property type="project" value="UniProtKB-KW"/>
</dbReference>
<evidence type="ECO:0000256" key="2">
    <source>
        <dbReference type="ARBA" id="ARBA00022723"/>
    </source>
</evidence>
<keyword evidence="1" id="KW-0645">Protease</keyword>
<dbReference type="InterPro" id="IPR009045">
    <property type="entry name" value="Zn_M74/Hedgehog-like"/>
</dbReference>
<reference evidence="8 9" key="1">
    <citation type="submission" date="2019-12" db="EMBL/GenBank/DDBJ databases">
        <title>Novel species isolated from a subtropical stream in China.</title>
        <authorList>
            <person name="Lu H."/>
        </authorList>
    </citation>
    <scope>NUCLEOTIDE SEQUENCE [LARGE SCALE GENOMIC DNA]</scope>
    <source>
        <strain evidence="8 9">FT127W</strain>
    </source>
</reference>
<accession>A0A7X4HA32</accession>
<dbReference type="AlphaFoldDB" id="A0A7X4HA32"/>
<evidence type="ECO:0000313" key="9">
    <source>
        <dbReference type="Proteomes" id="UP000450676"/>
    </source>
</evidence>
<keyword evidence="7" id="KW-0482">Metalloprotease</keyword>
<protein>
    <submittedName>
        <fullName evidence="8">Replication initiation protein</fullName>
    </submittedName>
</protein>